<sequence>MSRDRDRSRSRSADRDVLEICWKPVKEDPTNFDAWTHLLQCVEQMDETRPAREAYDEFLKKYPYCYGYWRKYAELERRHKHYERCIDVYERGVTAISLSIDVWLSYLAFLKEYSRDKDGKEHKIRHLYERAISAAGLEFRSDKLWEDYINWELKQKNLPMVTALYDRLLKAPTQLYSQHFERFQEFVNSNAPDKILSEEEYDQIYKFVESELKDKNVEIYVVEEVREEAQENGDETPKTNNDLPAEGKTEYRKKYADEALKLFRVEILEKRRKLHLYNEQEVSKRWPFEEGIKRPYFHVKPLERAQLKNWRAYLDFEIGVGIHERVIVLFERCLIACAMYEDMWLRYARYLEGRNDVDIARAVYKRATTVHLPKKPGPHLAFAAFEEKNGKFDEAKSLLTDFDRKNPGYIMIQLRRIGVERRQAAHDARVRSTDDQEVAPDFAQVTATYEKHIRDPRTPTKMASFYALKFARFHAKVRGDKKLAEKIIKDALSRDKDNPQLYLQLIDLAFSATPFSEQAVVDAFDRGLHSQELPDYEKVRLSQRKLEFLEDLGTDIVALQEHFEYHTKLYKSVGGGSSGKRKAAEGKPEVAEKRAREDGVGAVPATVGADFGSPQQPQQQQYYGGQYYQQPPVAGFVAPQQFNQYGSYYYPPPY</sequence>
<comment type="similarity">
    <text evidence="6">Belongs to the PRP39 family.</text>
</comment>
<name>A0A914X4G1_9BILA</name>
<keyword evidence="8" id="KW-1185">Reference proteome</keyword>
<evidence type="ECO:0000256" key="3">
    <source>
        <dbReference type="ARBA" id="ARBA00022737"/>
    </source>
</evidence>
<dbReference type="GO" id="GO:0005685">
    <property type="term" value="C:U1 snRNP"/>
    <property type="evidence" value="ECO:0007669"/>
    <property type="project" value="TreeGrafter"/>
</dbReference>
<dbReference type="SUPFAM" id="SSF48452">
    <property type="entry name" value="TPR-like"/>
    <property type="match status" value="2"/>
</dbReference>
<dbReference type="PANTHER" id="PTHR17204">
    <property type="entry name" value="PRE-MRNA PROCESSING PROTEIN PRP39-RELATED"/>
    <property type="match status" value="1"/>
</dbReference>
<dbReference type="SMART" id="SM00386">
    <property type="entry name" value="HAT"/>
    <property type="match status" value="6"/>
</dbReference>
<dbReference type="WBParaSite" id="PSAMB.scaffold644size44715.g7713.t1">
    <property type="protein sequence ID" value="PSAMB.scaffold644size44715.g7713.t1"/>
    <property type="gene ID" value="PSAMB.scaffold644size44715.g7713"/>
</dbReference>
<dbReference type="Gene3D" id="1.25.40.10">
    <property type="entry name" value="Tetratricopeptide repeat domain"/>
    <property type="match status" value="2"/>
</dbReference>
<dbReference type="Proteomes" id="UP000887566">
    <property type="component" value="Unplaced"/>
</dbReference>
<proteinExistence type="inferred from homology"/>
<dbReference type="Pfam" id="PF23241">
    <property type="entry name" value="HAT_PRP39_C"/>
    <property type="match status" value="1"/>
</dbReference>
<feature type="region of interest" description="Disordered" evidence="7">
    <location>
        <begin position="573"/>
        <end position="625"/>
    </location>
</feature>
<keyword evidence="2" id="KW-0507">mRNA processing</keyword>
<dbReference type="GO" id="GO:0000243">
    <property type="term" value="C:commitment complex"/>
    <property type="evidence" value="ECO:0007669"/>
    <property type="project" value="TreeGrafter"/>
</dbReference>
<evidence type="ECO:0000256" key="4">
    <source>
        <dbReference type="ARBA" id="ARBA00023187"/>
    </source>
</evidence>
<keyword evidence="4" id="KW-0508">mRNA splicing</keyword>
<keyword evidence="3" id="KW-0677">Repeat</keyword>
<keyword evidence="5" id="KW-0539">Nucleus</keyword>
<feature type="compositionally biased region" description="Basic and acidic residues" evidence="7">
    <location>
        <begin position="582"/>
        <end position="599"/>
    </location>
</feature>
<evidence type="ECO:0000256" key="1">
    <source>
        <dbReference type="ARBA" id="ARBA00004123"/>
    </source>
</evidence>
<dbReference type="GO" id="GO:0030627">
    <property type="term" value="F:pre-mRNA 5'-splice site binding"/>
    <property type="evidence" value="ECO:0007669"/>
    <property type="project" value="TreeGrafter"/>
</dbReference>
<feature type="compositionally biased region" description="Low complexity" evidence="7">
    <location>
        <begin position="614"/>
        <end position="625"/>
    </location>
</feature>
<organism evidence="8 9">
    <name type="scientific">Plectus sambesii</name>
    <dbReference type="NCBI Taxonomy" id="2011161"/>
    <lineage>
        <taxon>Eukaryota</taxon>
        <taxon>Metazoa</taxon>
        <taxon>Ecdysozoa</taxon>
        <taxon>Nematoda</taxon>
        <taxon>Chromadorea</taxon>
        <taxon>Plectida</taxon>
        <taxon>Plectina</taxon>
        <taxon>Plectoidea</taxon>
        <taxon>Plectidae</taxon>
        <taxon>Plectus</taxon>
    </lineage>
</organism>
<dbReference type="InterPro" id="IPR003107">
    <property type="entry name" value="HAT"/>
</dbReference>
<dbReference type="GO" id="GO:0071004">
    <property type="term" value="C:U2-type prespliceosome"/>
    <property type="evidence" value="ECO:0007669"/>
    <property type="project" value="TreeGrafter"/>
</dbReference>
<dbReference type="InterPro" id="IPR011990">
    <property type="entry name" value="TPR-like_helical_dom_sf"/>
</dbReference>
<evidence type="ECO:0000256" key="2">
    <source>
        <dbReference type="ARBA" id="ARBA00022664"/>
    </source>
</evidence>
<evidence type="ECO:0000256" key="5">
    <source>
        <dbReference type="ARBA" id="ARBA00023242"/>
    </source>
</evidence>
<comment type="subcellular location">
    <subcellularLocation>
        <location evidence="1">Nucleus</location>
    </subcellularLocation>
</comment>
<dbReference type="AlphaFoldDB" id="A0A914X4G1"/>
<protein>
    <submittedName>
        <fullName evidence="9">Suppressor of forked domain-containing protein</fullName>
    </submittedName>
</protein>
<evidence type="ECO:0000313" key="8">
    <source>
        <dbReference type="Proteomes" id="UP000887566"/>
    </source>
</evidence>
<evidence type="ECO:0000256" key="6">
    <source>
        <dbReference type="ARBA" id="ARBA00038019"/>
    </source>
</evidence>
<dbReference type="InterPro" id="IPR059164">
    <property type="entry name" value="HAT_PRP39_C"/>
</dbReference>
<reference evidence="9" key="1">
    <citation type="submission" date="2022-11" db="UniProtKB">
        <authorList>
            <consortium name="WormBaseParasite"/>
        </authorList>
    </citation>
    <scope>IDENTIFICATION</scope>
</reference>
<dbReference type="GO" id="GO:0000395">
    <property type="term" value="P:mRNA 5'-splice site recognition"/>
    <property type="evidence" value="ECO:0007669"/>
    <property type="project" value="TreeGrafter"/>
</dbReference>
<dbReference type="Pfam" id="PF23240">
    <property type="entry name" value="HAT_PRP39_N"/>
    <property type="match status" value="1"/>
</dbReference>
<evidence type="ECO:0000313" key="9">
    <source>
        <dbReference type="WBParaSite" id="PSAMB.scaffold644size44715.g7713.t1"/>
    </source>
</evidence>
<dbReference type="FunFam" id="1.25.40.10:FF:000091">
    <property type="entry name" value="Pre-mRNA-processing factor 39"/>
    <property type="match status" value="1"/>
</dbReference>
<accession>A0A914X4G1</accession>
<dbReference type="PANTHER" id="PTHR17204:SF5">
    <property type="entry name" value="PRE-MRNA-PROCESSING FACTOR 39"/>
    <property type="match status" value="1"/>
</dbReference>
<evidence type="ECO:0000256" key="7">
    <source>
        <dbReference type="SAM" id="MobiDB-lite"/>
    </source>
</evidence>